<proteinExistence type="predicted"/>
<dbReference type="Proteomes" id="UP001058003">
    <property type="component" value="Chromosome"/>
</dbReference>
<dbReference type="OrthoDB" id="3368165at2"/>
<dbReference type="InterPro" id="IPR020835">
    <property type="entry name" value="Catalase_sf"/>
</dbReference>
<gene>
    <name evidence="2" type="ORF">Daura_24240</name>
</gene>
<dbReference type="AlphaFoldDB" id="A0A9Q9IMP6"/>
<keyword evidence="3" id="KW-1185">Reference proteome</keyword>
<feature type="region of interest" description="Disordered" evidence="1">
    <location>
        <begin position="211"/>
        <end position="231"/>
    </location>
</feature>
<evidence type="ECO:0000313" key="3">
    <source>
        <dbReference type="Proteomes" id="UP001058003"/>
    </source>
</evidence>
<accession>A0A9Q9IMP6</accession>
<organism evidence="2 3">
    <name type="scientific">Dactylosporangium aurantiacum</name>
    <dbReference type="NCBI Taxonomy" id="35754"/>
    <lineage>
        <taxon>Bacteria</taxon>
        <taxon>Bacillati</taxon>
        <taxon>Actinomycetota</taxon>
        <taxon>Actinomycetes</taxon>
        <taxon>Micromonosporales</taxon>
        <taxon>Micromonosporaceae</taxon>
        <taxon>Dactylosporangium</taxon>
    </lineage>
</organism>
<sequence length="260" mass="27691">MDVVESVGGTVSRWRGGRILHPRGRTFTAQLRVYGSAGRTWGSPLLDGLPDGHRRRPCRFRATVRLSKGGGTPVGVPDVLGLAVRVHDDRDGDADLLLSSTTRLPVLRHLPVPAFTFDGTPFGSLLAYRAGAGQRLYFGAVGHGDAGDFRFHLSARAPGGPWLTFAVLHLGPPLPPADDTRIAFDPTVSRRDDLRVTGVVQRLRGVAYRASQHGRPAQPQRAGGVTESVAGSRPQWTVAVDSTAETAARTSPGVTRSNAG</sequence>
<evidence type="ECO:0008006" key="4">
    <source>
        <dbReference type="Google" id="ProtNLM"/>
    </source>
</evidence>
<reference evidence="2" key="1">
    <citation type="submission" date="2021-04" db="EMBL/GenBank/DDBJ databases">
        <title>Dactylosporangium aurantiacum NRRL B-8018 full assembly.</title>
        <authorList>
            <person name="Hartkoorn R.C."/>
            <person name="Beaudoing E."/>
            <person name="Hot D."/>
        </authorList>
    </citation>
    <scope>NUCLEOTIDE SEQUENCE</scope>
    <source>
        <strain evidence="2">NRRL B-8018</strain>
    </source>
</reference>
<dbReference type="EMBL" id="CP073767">
    <property type="protein sequence ID" value="UWZ58997.1"/>
    <property type="molecule type" value="Genomic_DNA"/>
</dbReference>
<dbReference type="SUPFAM" id="SSF56634">
    <property type="entry name" value="Heme-dependent catalase-like"/>
    <property type="match status" value="1"/>
</dbReference>
<dbReference type="KEGG" id="daur:Daura_24240"/>
<name>A0A9Q9IMP6_9ACTN</name>
<dbReference type="RefSeq" id="WP_052387412.1">
    <property type="nucleotide sequence ID" value="NZ_CP073767.1"/>
</dbReference>
<dbReference type="GO" id="GO:0020037">
    <property type="term" value="F:heme binding"/>
    <property type="evidence" value="ECO:0007669"/>
    <property type="project" value="InterPro"/>
</dbReference>
<protein>
    <recommendedName>
        <fullName evidence="4">Phosphodiesterase</fullName>
    </recommendedName>
</protein>
<evidence type="ECO:0000313" key="2">
    <source>
        <dbReference type="EMBL" id="UWZ58997.1"/>
    </source>
</evidence>
<evidence type="ECO:0000256" key="1">
    <source>
        <dbReference type="SAM" id="MobiDB-lite"/>
    </source>
</evidence>